<evidence type="ECO:0000313" key="3">
    <source>
        <dbReference type="Proteomes" id="UP000187651"/>
    </source>
</evidence>
<name>A0A1G9X1Z8_9FIRM</name>
<dbReference type="AlphaFoldDB" id="A0A1G9X1Z8"/>
<feature type="transmembrane region" description="Helical" evidence="1">
    <location>
        <begin position="45"/>
        <end position="68"/>
    </location>
</feature>
<dbReference type="Proteomes" id="UP000187651">
    <property type="component" value="Unassembled WGS sequence"/>
</dbReference>
<keyword evidence="1" id="KW-0812">Transmembrane</keyword>
<keyword evidence="1" id="KW-1133">Transmembrane helix</keyword>
<reference evidence="3" key="1">
    <citation type="submission" date="2016-10" db="EMBL/GenBank/DDBJ databases">
        <authorList>
            <person name="Varghese N."/>
            <person name="Submissions S."/>
        </authorList>
    </citation>
    <scope>NUCLEOTIDE SEQUENCE [LARGE SCALE GENOMIC DNA]</scope>
    <source>
        <strain evidence="3">M83</strain>
    </source>
</reference>
<protein>
    <submittedName>
        <fullName evidence="2">Uncharacterized protein</fullName>
    </submittedName>
</protein>
<organism evidence="2 3">
    <name type="scientific">Lachnospira pectinoschiza</name>
    <dbReference type="NCBI Taxonomy" id="28052"/>
    <lineage>
        <taxon>Bacteria</taxon>
        <taxon>Bacillati</taxon>
        <taxon>Bacillota</taxon>
        <taxon>Clostridia</taxon>
        <taxon>Lachnospirales</taxon>
        <taxon>Lachnospiraceae</taxon>
        <taxon>Lachnospira</taxon>
    </lineage>
</organism>
<keyword evidence="1" id="KW-0472">Membrane</keyword>
<dbReference type="EMBL" id="FNHZ01000003">
    <property type="protein sequence ID" value="SDM90486.1"/>
    <property type="molecule type" value="Genomic_DNA"/>
</dbReference>
<accession>A0A1G9X1Z8</accession>
<dbReference type="RefSeq" id="WP_074521560.1">
    <property type="nucleotide sequence ID" value="NZ_FNHZ01000003.1"/>
</dbReference>
<sequence>MYSAKYDSIENVGPTFEELSSEEMGIIDGGGTPAVVSKATIDAAMWTNTPCLVSATVVSCTITGAYILKRK</sequence>
<gene>
    <name evidence="2" type="ORF">SAMN05216544_1423</name>
</gene>
<evidence type="ECO:0000256" key="1">
    <source>
        <dbReference type="SAM" id="Phobius"/>
    </source>
</evidence>
<proteinExistence type="predicted"/>
<keyword evidence="3" id="KW-1185">Reference proteome</keyword>
<evidence type="ECO:0000313" key="2">
    <source>
        <dbReference type="EMBL" id="SDM90486.1"/>
    </source>
</evidence>